<dbReference type="Pfam" id="PF18172">
    <property type="entry name" value="LepB_GAP_N"/>
    <property type="match status" value="1"/>
</dbReference>
<dbReference type="Gene3D" id="1.20.120.1700">
    <property type="match status" value="2"/>
</dbReference>
<protein>
    <submittedName>
        <fullName evidence="4 5">Effector protein B</fullName>
    </submittedName>
</protein>
<reference evidence="5 7" key="3">
    <citation type="submission" date="2016-10" db="EMBL/GenBank/DDBJ databases">
        <authorList>
            <person name="Varghese N."/>
            <person name="Submissions S."/>
        </authorList>
    </citation>
    <scope>NUCLEOTIDE SEQUENCE [LARGE SCALE GENOMIC DNA]</scope>
    <source>
        <strain evidence="5 7">ATCC 33218</strain>
    </source>
</reference>
<dbReference type="STRING" id="451.B6N58_11035"/>
<proteinExistence type="predicted"/>
<evidence type="ECO:0000259" key="2">
    <source>
        <dbReference type="Pfam" id="PF18172"/>
    </source>
</evidence>
<evidence type="ECO:0000313" key="7">
    <source>
        <dbReference type="Proteomes" id="UP000182998"/>
    </source>
</evidence>
<gene>
    <name evidence="4" type="ORF">LMI_0881</name>
    <name evidence="5" type="ORF">SAMN02982997_02304</name>
</gene>
<evidence type="ECO:0000313" key="6">
    <source>
        <dbReference type="Proteomes" id="UP000032414"/>
    </source>
</evidence>
<organism evidence="4 6">
    <name type="scientific">Legionella micdadei</name>
    <name type="common">Tatlockia micdadei</name>
    <dbReference type="NCBI Taxonomy" id="451"/>
    <lineage>
        <taxon>Bacteria</taxon>
        <taxon>Pseudomonadati</taxon>
        <taxon>Pseudomonadota</taxon>
        <taxon>Gammaproteobacteria</taxon>
        <taxon>Legionellales</taxon>
        <taxon>Legionellaceae</taxon>
        <taxon>Legionella</taxon>
    </lineage>
</organism>
<evidence type="ECO:0000259" key="3">
    <source>
        <dbReference type="Pfam" id="PF18640"/>
    </source>
</evidence>
<reference evidence="6" key="2">
    <citation type="submission" date="2014-09" db="EMBL/GenBank/DDBJ databases">
        <authorList>
            <person name="Gomez-Valero L."/>
        </authorList>
    </citation>
    <scope>NUCLEOTIDE SEQUENCE [LARGE SCALE GENOMIC DNA]</scope>
    <source>
        <strain evidence="6">ATCC33218</strain>
    </source>
</reference>
<dbReference type="Pfam" id="PF18640">
    <property type="entry name" value="LepB_N"/>
    <property type="match status" value="1"/>
</dbReference>
<reference evidence="4" key="1">
    <citation type="submission" date="2014-09" db="EMBL/GenBank/DDBJ databases">
        <authorList>
            <person name="GOMEZ-VALERO Laura"/>
        </authorList>
    </citation>
    <scope>NUCLEOTIDE SEQUENCE</scope>
    <source>
        <strain evidence="4">ATCC33218</strain>
    </source>
</reference>
<dbReference type="InterPro" id="IPR040519">
    <property type="entry name" value="LepB_N"/>
</dbReference>
<evidence type="ECO:0000313" key="4">
    <source>
        <dbReference type="EMBL" id="CEG60201.1"/>
    </source>
</evidence>
<dbReference type="EMBL" id="FMVN01000012">
    <property type="protein sequence ID" value="SCY63389.1"/>
    <property type="molecule type" value="Genomic_DNA"/>
</dbReference>
<dbReference type="OrthoDB" id="5619798at2"/>
<feature type="domain" description="LepB N-terminal" evidence="3">
    <location>
        <begin position="125"/>
        <end position="306"/>
    </location>
</feature>
<dbReference type="HOGENOM" id="CLU_496884_0_0_6"/>
<dbReference type="InterPro" id="IPR041585">
    <property type="entry name" value="LepB_GAP_N"/>
</dbReference>
<keyword evidence="7" id="KW-1185">Reference proteome</keyword>
<dbReference type="RefSeq" id="WP_052679444.1">
    <property type="nucleotide sequence ID" value="NZ_CP020614.1"/>
</dbReference>
<evidence type="ECO:0000313" key="5">
    <source>
        <dbReference type="EMBL" id="SCY63389.1"/>
    </source>
</evidence>
<dbReference type="EMBL" id="LN614830">
    <property type="protein sequence ID" value="CEG60201.1"/>
    <property type="molecule type" value="Genomic_DNA"/>
</dbReference>
<dbReference type="Proteomes" id="UP000182998">
    <property type="component" value="Unassembled WGS sequence"/>
</dbReference>
<dbReference type="AlphaFoldDB" id="A0A098GFD6"/>
<sequence length="548" mass="62740">MPTYKGKELTKVKDKSGGKNHDEVDGFYQNSDGEEFFIKRPKDRNELFTEGFAGALLEELKKRGLIDTIYHDSLICADFIQFEDGSYGLIQPRVYFTELHKIIGTSYWDGSDRSPLFEMFLGPRYYLLLTQTGQYFGLAVALMFSLLLGDYSVHSGNMVCLNVISVEEIVFTQFARIDWGAAFRYFGHADNVNLLHPHEYQGWLNIKSFTKGYFLNYKLISGLFLAIAEHAKVLIGQLNDDLLRDIVSTALRKIPVDLVDKKTQKELSQYLCMDSFDLINFPEQMYQPFLNEFIHLLNMRLKKMTELQDVYPINDNAQSLFIEHAPTPVKLQANGALNFPGQLKIWRDTLASSDQKTCFDFNSIDLPILTRQFNGLIDYLLEQFEEINPSIEGDNQTGHGIQELSSEQEKPSSILRHLFTLKPDATPFYSCQNSDKDFNESSKVHLKHLASVLTLGFDIVVTVRVIRETQNLKGHDMTKASAVRFLFNALQNYIDAFQESFSTFSKLIERKNTPVIKPEIEKISDKNSFFKTVVDNKFGLIPTINILS</sequence>
<feature type="region of interest" description="Disordered" evidence="1">
    <location>
        <begin position="1"/>
        <end position="24"/>
    </location>
</feature>
<dbReference type="KEGG" id="tmc:LMI_0881"/>
<dbReference type="PATRIC" id="fig|451.8.peg.363"/>
<accession>A0A098GFD6</accession>
<feature type="domain" description="LepB GAP" evidence="2">
    <location>
        <begin position="331"/>
        <end position="501"/>
    </location>
</feature>
<evidence type="ECO:0000256" key="1">
    <source>
        <dbReference type="SAM" id="MobiDB-lite"/>
    </source>
</evidence>
<name>A0A098GFD6_LEGMI</name>
<dbReference type="Proteomes" id="UP000032414">
    <property type="component" value="Chromosome I"/>
</dbReference>